<dbReference type="SUPFAM" id="SSF53335">
    <property type="entry name" value="S-adenosyl-L-methionine-dependent methyltransferases"/>
    <property type="match status" value="1"/>
</dbReference>
<evidence type="ECO:0000256" key="1">
    <source>
        <dbReference type="ARBA" id="ARBA00009775"/>
    </source>
</evidence>
<dbReference type="EC" id="2.1.1.228" evidence="10"/>
<evidence type="ECO:0000256" key="10">
    <source>
        <dbReference type="HAMAP-Rule" id="MF_03152"/>
    </source>
</evidence>
<dbReference type="GO" id="GO:0070901">
    <property type="term" value="P:mitochondrial tRNA methylation"/>
    <property type="evidence" value="ECO:0007669"/>
    <property type="project" value="UniProtKB-ARBA"/>
</dbReference>
<evidence type="ECO:0000256" key="5">
    <source>
        <dbReference type="ARBA" id="ARBA00022691"/>
    </source>
</evidence>
<feature type="domain" description="SAM-dependent methyltransferase TRM5/TYW2-type" evidence="11">
    <location>
        <begin position="145"/>
        <end position="452"/>
    </location>
</feature>
<evidence type="ECO:0000313" key="13">
    <source>
        <dbReference type="Proteomes" id="UP001152885"/>
    </source>
</evidence>
<name>A0A9W4XMN7_9ASCO</name>
<feature type="binding site" evidence="10">
    <location>
        <position position="354"/>
    </location>
    <ligand>
        <name>S-adenosyl-L-methionine</name>
        <dbReference type="ChEBI" id="CHEBI:59789"/>
    </ligand>
</feature>
<dbReference type="OrthoDB" id="408788at2759"/>
<dbReference type="HAMAP" id="MF_03152">
    <property type="entry name" value="TRM5"/>
    <property type="match status" value="1"/>
</dbReference>
<reference evidence="12" key="1">
    <citation type="submission" date="2022-12" db="EMBL/GenBank/DDBJ databases">
        <authorList>
            <person name="Brejova B."/>
        </authorList>
    </citation>
    <scope>NUCLEOTIDE SEQUENCE</scope>
</reference>
<dbReference type="InterPro" id="IPR056743">
    <property type="entry name" value="TRM5-TYW2-like_MTfase"/>
</dbReference>
<comment type="similarity">
    <text evidence="10">Belongs to the TRM5 / TYW2 family.</text>
</comment>
<feature type="binding site" evidence="10">
    <location>
        <begin position="301"/>
        <end position="302"/>
    </location>
    <ligand>
        <name>S-adenosyl-L-methionine</name>
        <dbReference type="ChEBI" id="CHEBI:59789"/>
    </ligand>
</feature>
<dbReference type="InterPro" id="IPR029063">
    <property type="entry name" value="SAM-dependent_MTases_sf"/>
</dbReference>
<keyword evidence="8 10" id="KW-0539">Nucleus</keyword>
<dbReference type="Pfam" id="PF25133">
    <property type="entry name" value="TYW2_N_2"/>
    <property type="match status" value="1"/>
</dbReference>
<dbReference type="GO" id="GO:0052906">
    <property type="term" value="F:tRNA (guanine(37)-N1)-methyltransferase activity"/>
    <property type="evidence" value="ECO:0007669"/>
    <property type="project" value="UniProtKB-UniRule"/>
</dbReference>
<evidence type="ECO:0000256" key="6">
    <source>
        <dbReference type="ARBA" id="ARBA00022694"/>
    </source>
</evidence>
<evidence type="ECO:0000256" key="3">
    <source>
        <dbReference type="ARBA" id="ARBA00022603"/>
    </source>
</evidence>
<dbReference type="PROSITE" id="PS51684">
    <property type="entry name" value="SAM_MT_TRM5_TYW2"/>
    <property type="match status" value="1"/>
</dbReference>
<comment type="catalytic activity">
    <reaction evidence="9 10">
        <text>guanosine(37) in tRNA + S-adenosyl-L-methionine = N(1)-methylguanosine(37) in tRNA + S-adenosyl-L-homocysteine + H(+)</text>
        <dbReference type="Rhea" id="RHEA:36899"/>
        <dbReference type="Rhea" id="RHEA-COMP:10145"/>
        <dbReference type="Rhea" id="RHEA-COMP:10147"/>
        <dbReference type="ChEBI" id="CHEBI:15378"/>
        <dbReference type="ChEBI" id="CHEBI:57856"/>
        <dbReference type="ChEBI" id="CHEBI:59789"/>
        <dbReference type="ChEBI" id="CHEBI:73542"/>
        <dbReference type="ChEBI" id="CHEBI:74269"/>
        <dbReference type="EC" id="2.1.1.228"/>
    </reaction>
</comment>
<comment type="subcellular location">
    <subcellularLocation>
        <location evidence="10">Mitochondrion matrix</location>
    </subcellularLocation>
    <subcellularLocation>
        <location evidence="10">Nucleus</location>
    </subcellularLocation>
    <subcellularLocation>
        <location evidence="10">Cytoplasm</location>
    </subcellularLocation>
    <text evidence="10">Predominantly in the mitochondria and in the nucleus.</text>
</comment>
<comment type="similarity">
    <text evidence="1">Belongs to the class I-like SAM-binding methyltransferase superfamily. TRM5/TYW2 family.</text>
</comment>
<dbReference type="FunFam" id="3.30.300.110:FF:000001">
    <property type="entry name" value="tRNA (guanine(37)-N1)-methyltransferase"/>
    <property type="match status" value="1"/>
</dbReference>
<keyword evidence="5 10" id="KW-0949">S-adenosyl-L-methionine</keyword>
<keyword evidence="6 10" id="KW-0819">tRNA processing</keyword>
<feature type="binding site" evidence="10">
    <location>
        <position position="234"/>
    </location>
    <ligand>
        <name>S-adenosyl-L-methionine</name>
        <dbReference type="ChEBI" id="CHEBI:59789"/>
    </ligand>
</feature>
<dbReference type="GO" id="GO:0005634">
    <property type="term" value="C:nucleus"/>
    <property type="evidence" value="ECO:0007669"/>
    <property type="project" value="UniProtKB-SubCell"/>
</dbReference>
<dbReference type="Gene3D" id="3.40.50.150">
    <property type="entry name" value="Vaccinia Virus protein VP39"/>
    <property type="match status" value="1"/>
</dbReference>
<keyword evidence="7 10" id="KW-0496">Mitochondrion</keyword>
<dbReference type="Pfam" id="PF02475">
    <property type="entry name" value="TRM5-TYW2_MTfase"/>
    <property type="match status" value="1"/>
</dbReference>
<dbReference type="GO" id="GO:0002939">
    <property type="term" value="P:tRNA N1-guanine methylation"/>
    <property type="evidence" value="ECO:0007669"/>
    <property type="project" value="TreeGrafter"/>
</dbReference>
<evidence type="ECO:0000256" key="2">
    <source>
        <dbReference type="ARBA" id="ARBA00022490"/>
    </source>
</evidence>
<evidence type="ECO:0000256" key="8">
    <source>
        <dbReference type="ARBA" id="ARBA00023242"/>
    </source>
</evidence>
<proteinExistence type="inferred from homology"/>
<evidence type="ECO:0000256" key="7">
    <source>
        <dbReference type="ARBA" id="ARBA00023128"/>
    </source>
</evidence>
<dbReference type="InterPro" id="IPR030382">
    <property type="entry name" value="MeTrfase_TRM5/TYW2"/>
</dbReference>
<keyword evidence="2 10" id="KW-0963">Cytoplasm</keyword>
<evidence type="ECO:0000256" key="9">
    <source>
        <dbReference type="ARBA" id="ARBA00047783"/>
    </source>
</evidence>
<sequence length="462" mass="53809">MNRFLFNKLPKSIKRSIIMTKYSPPINRSMKDLDTSFFKKEIPLLLAFFPQPKFIGLFQKSCKSDILNIDNIKPIINLRNSKAILLNDSTKSINDLSIETQNLINQFNIKLEPYLLKLDYSFWKSDEILSSILPESLLHEIPTGFSQAGHLAHLNLKDEYKPYGKVIGQVLLDKNTSVKTVVNKLDSIENKFRTFPLELLAGEPNYLVEQKECNCKFKFDFSKVYWNSRLSTEHERISNKFKKGDLIGDVMAGVGPFAIPSAKNNKSLVLANDLNPESFKYLNENIKLNKVDSLVKSFNLDGREFIKNAFKLLKEWHISSNPIQLKSQEKVNNFKSQKIEQIEIPKFFHHFVMNLPDSALSFVKEFIGLYQDEPQIKNLPNFKLPYIHVYTFIKFDQSEIDIITDIVLHKRLYDQLIELLDYKLNFEDIEFHKVRMVSPTKPMYCISFELPEDVAFRNIKQT</sequence>
<dbReference type="InterPro" id="IPR056744">
    <property type="entry name" value="TRM5/TYW2-like_N"/>
</dbReference>
<keyword evidence="3 10" id="KW-0489">Methyltransferase</keyword>
<organism evidence="12 13">
    <name type="scientific">Candida verbasci</name>
    <dbReference type="NCBI Taxonomy" id="1227364"/>
    <lineage>
        <taxon>Eukaryota</taxon>
        <taxon>Fungi</taxon>
        <taxon>Dikarya</taxon>
        <taxon>Ascomycota</taxon>
        <taxon>Saccharomycotina</taxon>
        <taxon>Pichiomycetes</taxon>
        <taxon>Debaryomycetaceae</taxon>
        <taxon>Candida/Lodderomyces clade</taxon>
        <taxon>Candida</taxon>
    </lineage>
</organism>
<dbReference type="AlphaFoldDB" id="A0A9W4XMN7"/>
<dbReference type="GO" id="GO:0005759">
    <property type="term" value="C:mitochondrial matrix"/>
    <property type="evidence" value="ECO:0007669"/>
    <property type="project" value="UniProtKB-SubCell"/>
</dbReference>
<dbReference type="PANTHER" id="PTHR23245:SF36">
    <property type="entry name" value="TRNA (GUANINE(37)-N1)-METHYLTRANSFERASE"/>
    <property type="match status" value="1"/>
</dbReference>
<keyword evidence="13" id="KW-1185">Reference proteome</keyword>
<dbReference type="Proteomes" id="UP001152885">
    <property type="component" value="Unassembled WGS sequence"/>
</dbReference>
<feature type="binding site" evidence="10">
    <location>
        <begin position="273"/>
        <end position="274"/>
    </location>
    <ligand>
        <name>S-adenosyl-L-methionine</name>
        <dbReference type="ChEBI" id="CHEBI:59789"/>
    </ligand>
</feature>
<dbReference type="PANTHER" id="PTHR23245">
    <property type="entry name" value="TRNA METHYLTRANSFERASE"/>
    <property type="match status" value="1"/>
</dbReference>
<dbReference type="EMBL" id="CANTUO010000004">
    <property type="protein sequence ID" value="CAI5759530.1"/>
    <property type="molecule type" value="Genomic_DNA"/>
</dbReference>
<evidence type="ECO:0000313" key="12">
    <source>
        <dbReference type="EMBL" id="CAI5759530.1"/>
    </source>
</evidence>
<comment type="caution">
    <text evidence="12">The sequence shown here is derived from an EMBL/GenBank/DDBJ whole genome shotgun (WGS) entry which is preliminary data.</text>
</comment>
<evidence type="ECO:0000259" key="11">
    <source>
        <dbReference type="PROSITE" id="PS51684"/>
    </source>
</evidence>
<accession>A0A9W4XMN7</accession>
<dbReference type="InterPro" id="IPR025792">
    <property type="entry name" value="tRNA_Gua_MeTrfase_euk"/>
</dbReference>
<comment type="function">
    <text evidence="10">Specifically methylates the N1 position of guanosine-37 in various cytoplasmic and mitochondrial tRNAs. Methylation is not dependent on the nature of the nucleoside 5' of the target nucleoside. This is the first step in the biosynthesis of wybutosine (yW), a modified base adjacent to the anticodon of tRNAs and required for accurate decoding.</text>
</comment>
<keyword evidence="4 10" id="KW-0808">Transferase</keyword>
<evidence type="ECO:0000256" key="4">
    <source>
        <dbReference type="ARBA" id="ARBA00022679"/>
    </source>
</evidence>
<dbReference type="Gene3D" id="3.30.300.110">
    <property type="entry name" value="Met-10+ protein-like domains"/>
    <property type="match status" value="1"/>
</dbReference>
<comment type="subunit">
    <text evidence="10">Monomer.</text>
</comment>
<gene>
    <name evidence="10" type="primary">TRM5</name>
    <name evidence="12" type="ORF">CANVERA_P4041</name>
</gene>
<protein>
    <recommendedName>
        <fullName evidence="10">tRNA (guanine(37)-N1)-methyltransferase</fullName>
        <ecNumber evidence="10">2.1.1.228</ecNumber>
    </recommendedName>
    <alternativeName>
        <fullName evidence="10">M1G-methyltransferase</fullName>
    </alternativeName>
    <alternativeName>
        <fullName evidence="10">tRNA [GM37] methyltransferase</fullName>
    </alternativeName>
    <alternativeName>
        <fullName evidence="10">tRNA methyltransferase 5</fullName>
    </alternativeName>
</protein>